<dbReference type="EMBL" id="MHTV01000026">
    <property type="protein sequence ID" value="OHA66684.1"/>
    <property type="molecule type" value="Genomic_DNA"/>
</dbReference>
<sequence length="605" mass="70131">MARKINYDEWSKEELIKELRRIKETKYGLVWHRDLPEEKIDILINPDARTPNEMFPNEMAGKPFPILKEIKSKEINSDKEKPVNLLIEGDNYHSLAVLNFTHHEAIDLIYIDPPYNTGNNDFIYNDLQARPVQKDDPFKHSKWLGFMEKRLRLSKHLLKKDGVIFISINEEEQAQLKLLCDEIFGEENYLTMFSVKVRHEERILKGDKDFHEVVEYLYLYRKSNEFRTIKKIKDNTSLEEYVYQVRELTKNPEIIKFGDKEARAFKPGDFEVIKTDPNIKNLKKISIRGSIKEGNSSGRFYMRNLNGMTDKNGGYLIRVPDMGDDGLGFRYFLIPASTKRVNGDYFQGVPLNREDTKEVPYPNFLDFVDEFNNVGYEGGIEFRNGKKPAAFIRHVFEMGGVLKNKEAVILDFFAGSGSTGQAVLQANKDDNGIRQFILCTNNEEIDNNGNAIKHRICTDVCYPRLKKVIKGYKNPKGENVAGLGGNLKYYVCDFVEAEPTDRNKRKLVSESTEMLCIRENAFELVQDESNFKIFKNSDKYLGIVFYEEAIGDFKKAIKKIKGHFNAYIFSMTDDPHKDQFEDLGDKVTLCAIPEVILKVYREIFK</sequence>
<proteinExistence type="inferred from homology"/>
<evidence type="ECO:0000256" key="1">
    <source>
        <dbReference type="ARBA" id="ARBA00006594"/>
    </source>
</evidence>
<dbReference type="AlphaFoldDB" id="A0A1G2R1C6"/>
<dbReference type="Gene3D" id="3.40.50.150">
    <property type="entry name" value="Vaccinia Virus protein VP39"/>
    <property type="match status" value="1"/>
</dbReference>
<comment type="caution">
    <text evidence="5">The sequence shown here is derived from an EMBL/GenBank/DDBJ whole genome shotgun (WGS) entry which is preliminary data.</text>
</comment>
<dbReference type="GO" id="GO:0032259">
    <property type="term" value="P:methylation"/>
    <property type="evidence" value="ECO:0007669"/>
    <property type="project" value="UniProtKB-KW"/>
</dbReference>
<evidence type="ECO:0000313" key="5">
    <source>
        <dbReference type="EMBL" id="OHA66684.1"/>
    </source>
</evidence>
<evidence type="ECO:0000256" key="3">
    <source>
        <dbReference type="ARBA" id="ARBA00022679"/>
    </source>
</evidence>
<protein>
    <recommendedName>
        <fullName evidence="4">DNA methylase N-4/N-6 domain-containing protein</fullName>
    </recommendedName>
</protein>
<dbReference type="PRINTS" id="PR00508">
    <property type="entry name" value="S21N4MTFRASE"/>
</dbReference>
<accession>A0A1G2R1C6</accession>
<dbReference type="Proteomes" id="UP000178092">
    <property type="component" value="Unassembled WGS sequence"/>
</dbReference>
<dbReference type="PROSITE" id="PS00092">
    <property type="entry name" value="N6_MTASE"/>
    <property type="match status" value="1"/>
</dbReference>
<organism evidence="5 6">
    <name type="scientific">Candidatus Wildermuthbacteria bacterium RIFCSPHIGHO2_02_FULL_45_25</name>
    <dbReference type="NCBI Taxonomy" id="1802450"/>
    <lineage>
        <taxon>Bacteria</taxon>
        <taxon>Candidatus Wildermuthiibacteriota</taxon>
    </lineage>
</organism>
<keyword evidence="3" id="KW-0808">Transferase</keyword>
<dbReference type="InterPro" id="IPR002941">
    <property type="entry name" value="DNA_methylase_N4/N6"/>
</dbReference>
<comment type="similarity">
    <text evidence="1">Belongs to the N(4)/N(6)-methyltransferase family.</text>
</comment>
<dbReference type="InterPro" id="IPR002052">
    <property type="entry name" value="DNA_methylase_N6_adenine_CS"/>
</dbReference>
<dbReference type="SUPFAM" id="SSF53335">
    <property type="entry name" value="S-adenosyl-L-methionine-dependent methyltransferases"/>
    <property type="match status" value="1"/>
</dbReference>
<keyword evidence="2" id="KW-0489">Methyltransferase</keyword>
<dbReference type="InterPro" id="IPR029063">
    <property type="entry name" value="SAM-dependent_MTases_sf"/>
</dbReference>
<feature type="domain" description="DNA methylase N-4/N-6" evidence="4">
    <location>
        <begin position="106"/>
        <end position="444"/>
    </location>
</feature>
<evidence type="ECO:0000256" key="2">
    <source>
        <dbReference type="ARBA" id="ARBA00022603"/>
    </source>
</evidence>
<name>A0A1G2R1C6_9BACT</name>
<evidence type="ECO:0000259" key="4">
    <source>
        <dbReference type="Pfam" id="PF01555"/>
    </source>
</evidence>
<dbReference type="Pfam" id="PF01555">
    <property type="entry name" value="N6_N4_Mtase"/>
    <property type="match status" value="1"/>
</dbReference>
<evidence type="ECO:0000313" key="6">
    <source>
        <dbReference type="Proteomes" id="UP000178092"/>
    </source>
</evidence>
<dbReference type="InterPro" id="IPR001091">
    <property type="entry name" value="RM_Methyltransferase"/>
</dbReference>
<dbReference type="GO" id="GO:0008170">
    <property type="term" value="F:N-methyltransferase activity"/>
    <property type="evidence" value="ECO:0007669"/>
    <property type="project" value="InterPro"/>
</dbReference>
<gene>
    <name evidence="5" type="ORF">A3C04_00680</name>
</gene>
<reference evidence="5 6" key="1">
    <citation type="journal article" date="2016" name="Nat. Commun.">
        <title>Thousands of microbial genomes shed light on interconnected biogeochemical processes in an aquifer system.</title>
        <authorList>
            <person name="Anantharaman K."/>
            <person name="Brown C.T."/>
            <person name="Hug L.A."/>
            <person name="Sharon I."/>
            <person name="Castelle C.J."/>
            <person name="Probst A.J."/>
            <person name="Thomas B.C."/>
            <person name="Singh A."/>
            <person name="Wilkins M.J."/>
            <person name="Karaoz U."/>
            <person name="Brodie E.L."/>
            <person name="Williams K.H."/>
            <person name="Hubbard S.S."/>
            <person name="Banfield J.F."/>
        </authorList>
    </citation>
    <scope>NUCLEOTIDE SEQUENCE [LARGE SCALE GENOMIC DNA]</scope>
</reference>
<dbReference type="GO" id="GO:0003677">
    <property type="term" value="F:DNA binding"/>
    <property type="evidence" value="ECO:0007669"/>
    <property type="project" value="InterPro"/>
</dbReference>